<protein>
    <submittedName>
        <fullName evidence="1">Acetyl-coenzyme A synthetase, cytoplasmic</fullName>
    </submittedName>
</protein>
<reference evidence="1 2" key="1">
    <citation type="submission" date="2019-04" db="EMBL/GenBank/DDBJ databases">
        <title>Draft genome of the big-headed turtle Platysternon megacephalum.</title>
        <authorList>
            <person name="Gong S."/>
        </authorList>
    </citation>
    <scope>NUCLEOTIDE SEQUENCE [LARGE SCALE GENOMIC DNA]</scope>
    <source>
        <strain evidence="1">DO16091913</strain>
        <tissue evidence="1">Muscle</tissue>
    </source>
</reference>
<gene>
    <name evidence="1" type="ORF">DR999_PMT11245</name>
</gene>
<dbReference type="EMBL" id="QXTE01000103">
    <property type="protein sequence ID" value="TFK06063.1"/>
    <property type="molecule type" value="Genomic_DNA"/>
</dbReference>
<comment type="caution">
    <text evidence="1">The sequence shown here is derived from an EMBL/GenBank/DDBJ whole genome shotgun (WGS) entry which is preliminary data.</text>
</comment>
<reference evidence="1 2" key="2">
    <citation type="submission" date="2019-04" db="EMBL/GenBank/DDBJ databases">
        <title>The genome sequence of big-headed turtle.</title>
        <authorList>
            <person name="Gong S."/>
        </authorList>
    </citation>
    <scope>NUCLEOTIDE SEQUENCE [LARGE SCALE GENOMIC DNA]</scope>
    <source>
        <strain evidence="1">DO16091913</strain>
        <tissue evidence="1">Muscle</tissue>
    </source>
</reference>
<name>A0A4D9EEP4_9SAUR</name>
<dbReference type="AlphaFoldDB" id="A0A4D9EEP4"/>
<evidence type="ECO:0000313" key="1">
    <source>
        <dbReference type="EMBL" id="TFK06063.1"/>
    </source>
</evidence>
<organism evidence="1 2">
    <name type="scientific">Platysternon megacephalum</name>
    <name type="common">big-headed turtle</name>
    <dbReference type="NCBI Taxonomy" id="55544"/>
    <lineage>
        <taxon>Eukaryota</taxon>
        <taxon>Metazoa</taxon>
        <taxon>Chordata</taxon>
        <taxon>Craniata</taxon>
        <taxon>Vertebrata</taxon>
        <taxon>Euteleostomi</taxon>
        <taxon>Archelosauria</taxon>
        <taxon>Testudinata</taxon>
        <taxon>Testudines</taxon>
        <taxon>Cryptodira</taxon>
        <taxon>Durocryptodira</taxon>
        <taxon>Testudinoidea</taxon>
        <taxon>Platysternidae</taxon>
        <taxon>Platysternon</taxon>
    </lineage>
</organism>
<keyword evidence="2" id="KW-1185">Reference proteome</keyword>
<sequence>MDAFRVDVNGIFVTCCFVSPHWKLEAMVLNVKKKKSELKVNTLDCLPVKMTLSKAAAFPTWDLSTLVSVHHSPATVQGPENLGPSFWMLYWHRPIPLSKSKLGTCERVPDPLKATPSDH</sequence>
<evidence type="ECO:0000313" key="2">
    <source>
        <dbReference type="Proteomes" id="UP000297703"/>
    </source>
</evidence>
<proteinExistence type="predicted"/>
<accession>A0A4D9EEP4</accession>
<dbReference type="Proteomes" id="UP000297703">
    <property type="component" value="Unassembled WGS sequence"/>
</dbReference>